<dbReference type="Pfam" id="PF07007">
    <property type="entry name" value="LprI"/>
    <property type="match status" value="1"/>
</dbReference>
<organism evidence="2 3">
    <name type="scientific">Octadecabacter temperatus</name>
    <dbReference type="NCBI Taxonomy" id="1458307"/>
    <lineage>
        <taxon>Bacteria</taxon>
        <taxon>Pseudomonadati</taxon>
        <taxon>Pseudomonadota</taxon>
        <taxon>Alphaproteobacteria</taxon>
        <taxon>Rhodobacterales</taxon>
        <taxon>Roseobacteraceae</taxon>
        <taxon>Octadecabacter</taxon>
    </lineage>
</organism>
<dbReference type="KEGG" id="otm:OSB_25430"/>
<gene>
    <name evidence="2" type="ORF">OSB_25430</name>
</gene>
<feature type="domain" description="Lysozyme inhibitor LprI-like N-terminal" evidence="1">
    <location>
        <begin position="34"/>
        <end position="118"/>
    </location>
</feature>
<sequence length="129" mass="14531">MTLASSLVTAEHAADCLSIVNENQVRENGCVQSQDPTECWADEAAAWDLQLAIEFTDAMTFIKFSIGQNFANDLQASQISWSNTRERDCKVYWPLLFAHDSGAAYCHAEYTAKRIDFLRDVVNRSEFQG</sequence>
<keyword evidence="3" id="KW-1185">Reference proteome</keyword>
<evidence type="ECO:0000259" key="1">
    <source>
        <dbReference type="Pfam" id="PF07007"/>
    </source>
</evidence>
<evidence type="ECO:0000313" key="3">
    <source>
        <dbReference type="Proteomes" id="UP000067444"/>
    </source>
</evidence>
<dbReference type="Proteomes" id="UP000067444">
    <property type="component" value="Chromosome"/>
</dbReference>
<reference evidence="2 3" key="1">
    <citation type="journal article" date="2015" name="Genome Announc.">
        <title>Closed Genome Sequence of Octadecabacter temperatus SB1, the First Mesophilic Species of the Genus Octadecabacter.</title>
        <authorList>
            <person name="Voget S."/>
            <person name="Billerbeck S."/>
            <person name="Simon M."/>
            <person name="Daniel R."/>
        </authorList>
    </citation>
    <scope>NUCLEOTIDE SEQUENCE [LARGE SCALE GENOMIC DNA]</scope>
    <source>
        <strain evidence="2 3">SB1</strain>
    </source>
</reference>
<dbReference type="EMBL" id="CP012160">
    <property type="protein sequence ID" value="AKS47074.1"/>
    <property type="molecule type" value="Genomic_DNA"/>
</dbReference>
<proteinExistence type="predicted"/>
<name>A0A0K0Y7X5_9RHOB</name>
<protein>
    <recommendedName>
        <fullName evidence="1">Lysozyme inhibitor LprI-like N-terminal domain-containing protein</fullName>
    </recommendedName>
</protein>
<dbReference type="AlphaFoldDB" id="A0A0K0Y7X5"/>
<accession>A0A0K0Y7X5</accession>
<evidence type="ECO:0000313" key="2">
    <source>
        <dbReference type="EMBL" id="AKS47074.1"/>
    </source>
</evidence>
<dbReference type="InterPro" id="IPR009739">
    <property type="entry name" value="LprI-like_N"/>
</dbReference>
<dbReference type="Gene3D" id="1.20.1270.180">
    <property type="match status" value="1"/>
</dbReference>